<dbReference type="GO" id="GO:0006310">
    <property type="term" value="P:DNA recombination"/>
    <property type="evidence" value="ECO:0007669"/>
    <property type="project" value="InterPro"/>
</dbReference>
<gene>
    <name evidence="10" type="ORF">MNBD_DELTA04-598</name>
</gene>
<sequence length="563" mass="62501">MLLELRIENMALIDSLQLDFAGRGSGLAVFTGETGAGKSIILQAVHLLAGGRGASSCIRGDCDRAVVEAFFVVGEDQPEVLGLLREHGIEYNGGCIVRRIFTRNGRSRFYVNDRLVTSRLAGALTENLVNIASQHDHQQLLVARRHLDFLDSFGELWDRRLEFGRIYSQWQHLSSRLHELRQQEQDKEQRRDFLSYQLREIREAEISPGEDTELVHERDRLKSSATLADLAGRSHELIYTKVLEHLPQIRKNMEQVAALDGSASELAERIGSACFEVEDLELALREYRDAIPRDSSRLEDINERLGVLKQLQRKYGQSLEEVAAFADRAEQELASLDSVEREVATVAGEIEKLSAAALARAAELSRARRRAAKKLSTAMRQELASLSFPQAVFEVIVTDSPGKGMEALHPTGRELVEFFFSANPGEPAQPLVKVASGGELSRLMLAMKCLLARRDQVDTVIFDEVDAGIGGKAAEAVARKIGELSGHHQVICITHLPQIAARAAEHFMVAKNVHDGRTLTAITSLGAEERVMELARMLGGDSLTRQTLAYARELLELNSNREV</sequence>
<keyword evidence="5" id="KW-0227">DNA damage</keyword>
<dbReference type="PANTHER" id="PTHR11059:SF0">
    <property type="entry name" value="DNA REPAIR PROTEIN RECN"/>
    <property type="match status" value="1"/>
</dbReference>
<evidence type="ECO:0000256" key="7">
    <source>
        <dbReference type="ARBA" id="ARBA00023204"/>
    </source>
</evidence>
<dbReference type="GO" id="GO:0009432">
    <property type="term" value="P:SOS response"/>
    <property type="evidence" value="ECO:0007669"/>
    <property type="project" value="TreeGrafter"/>
</dbReference>
<organism evidence="10">
    <name type="scientific">hydrothermal vent metagenome</name>
    <dbReference type="NCBI Taxonomy" id="652676"/>
    <lineage>
        <taxon>unclassified sequences</taxon>
        <taxon>metagenomes</taxon>
        <taxon>ecological metagenomes</taxon>
    </lineage>
</organism>
<dbReference type="Pfam" id="PF02463">
    <property type="entry name" value="SMC_N"/>
    <property type="match status" value="1"/>
</dbReference>
<dbReference type="PANTHER" id="PTHR11059">
    <property type="entry name" value="DNA REPAIR PROTEIN RECN"/>
    <property type="match status" value="1"/>
</dbReference>
<name>A0A3B0VQQ2_9ZZZZ</name>
<dbReference type="SMART" id="SM00382">
    <property type="entry name" value="AAA"/>
    <property type="match status" value="1"/>
</dbReference>
<dbReference type="InterPro" id="IPR003593">
    <property type="entry name" value="AAA+_ATPase"/>
</dbReference>
<dbReference type="InterPro" id="IPR003395">
    <property type="entry name" value="RecF/RecN/SMC_N"/>
</dbReference>
<keyword evidence="7" id="KW-0234">DNA repair</keyword>
<reference evidence="10" key="1">
    <citation type="submission" date="2018-06" db="EMBL/GenBank/DDBJ databases">
        <authorList>
            <person name="Zhirakovskaya E."/>
        </authorList>
    </citation>
    <scope>NUCLEOTIDE SEQUENCE</scope>
</reference>
<dbReference type="PIRSF" id="PIRSF003128">
    <property type="entry name" value="RecN"/>
    <property type="match status" value="1"/>
</dbReference>
<dbReference type="GO" id="GO:0006281">
    <property type="term" value="P:DNA repair"/>
    <property type="evidence" value="ECO:0007669"/>
    <property type="project" value="UniProtKB-KW"/>
</dbReference>
<keyword evidence="6" id="KW-0067">ATP-binding</keyword>
<evidence type="ECO:0000256" key="2">
    <source>
        <dbReference type="ARBA" id="ARBA00009441"/>
    </source>
</evidence>
<dbReference type="GO" id="GO:0043590">
    <property type="term" value="C:bacterial nucleoid"/>
    <property type="evidence" value="ECO:0007669"/>
    <property type="project" value="TreeGrafter"/>
</dbReference>
<dbReference type="CDD" id="cd03241">
    <property type="entry name" value="ABC_RecN"/>
    <property type="match status" value="2"/>
</dbReference>
<feature type="domain" description="AAA+ ATPase" evidence="9">
    <location>
        <begin position="24"/>
        <end position="519"/>
    </location>
</feature>
<accession>A0A3B0VQQ2</accession>
<keyword evidence="4" id="KW-0547">Nucleotide-binding</keyword>
<evidence type="ECO:0000256" key="3">
    <source>
        <dbReference type="ARBA" id="ARBA00021315"/>
    </source>
</evidence>
<dbReference type="Gene3D" id="3.40.50.300">
    <property type="entry name" value="P-loop containing nucleotide triphosphate hydrolases"/>
    <property type="match status" value="2"/>
</dbReference>
<evidence type="ECO:0000313" key="10">
    <source>
        <dbReference type="EMBL" id="VAW41372.1"/>
    </source>
</evidence>
<evidence type="ECO:0000256" key="6">
    <source>
        <dbReference type="ARBA" id="ARBA00022840"/>
    </source>
</evidence>
<proteinExistence type="inferred from homology"/>
<dbReference type="InterPro" id="IPR027417">
    <property type="entry name" value="P-loop_NTPase"/>
</dbReference>
<evidence type="ECO:0000256" key="8">
    <source>
        <dbReference type="ARBA" id="ARBA00033408"/>
    </source>
</evidence>
<dbReference type="AlphaFoldDB" id="A0A3B0VQQ2"/>
<dbReference type="GO" id="GO:0005524">
    <property type="term" value="F:ATP binding"/>
    <property type="evidence" value="ECO:0007669"/>
    <property type="project" value="UniProtKB-KW"/>
</dbReference>
<evidence type="ECO:0000259" key="9">
    <source>
        <dbReference type="SMART" id="SM00382"/>
    </source>
</evidence>
<dbReference type="NCBIfam" id="TIGR00634">
    <property type="entry name" value="recN"/>
    <property type="match status" value="1"/>
</dbReference>
<evidence type="ECO:0000256" key="1">
    <source>
        <dbReference type="ARBA" id="ARBA00003618"/>
    </source>
</evidence>
<dbReference type="EMBL" id="UOEY01000122">
    <property type="protein sequence ID" value="VAW41372.1"/>
    <property type="molecule type" value="Genomic_DNA"/>
</dbReference>
<protein>
    <recommendedName>
        <fullName evidence="3">DNA repair protein RecN</fullName>
    </recommendedName>
    <alternativeName>
        <fullName evidence="8">Recombination protein N</fullName>
    </alternativeName>
</protein>
<evidence type="ECO:0000256" key="5">
    <source>
        <dbReference type="ARBA" id="ARBA00022763"/>
    </source>
</evidence>
<comment type="similarity">
    <text evidence="2">Belongs to the RecN family.</text>
</comment>
<dbReference type="InterPro" id="IPR004604">
    <property type="entry name" value="DNA_recomb/repair_RecN"/>
</dbReference>
<evidence type="ECO:0000256" key="4">
    <source>
        <dbReference type="ARBA" id="ARBA00022741"/>
    </source>
</evidence>
<dbReference type="FunFam" id="3.40.50.300:FF:000356">
    <property type="entry name" value="DNA repair protein RecN"/>
    <property type="match status" value="1"/>
</dbReference>
<dbReference type="SUPFAM" id="SSF52540">
    <property type="entry name" value="P-loop containing nucleoside triphosphate hydrolases"/>
    <property type="match status" value="1"/>
</dbReference>
<comment type="function">
    <text evidence="1">May be involved in recombinational repair of damaged DNA.</text>
</comment>